<dbReference type="SUPFAM" id="SSF48065">
    <property type="entry name" value="DBL homology domain (DH-domain)"/>
    <property type="match status" value="1"/>
</dbReference>
<protein>
    <recommendedName>
        <fullName evidence="1">DH domain-containing protein</fullName>
    </recommendedName>
</protein>
<dbReference type="AlphaFoldDB" id="A0A4P9ZFU8"/>
<dbReference type="Gene3D" id="1.20.900.10">
    <property type="entry name" value="Dbl homology (DH) domain"/>
    <property type="match status" value="1"/>
</dbReference>
<dbReference type="OrthoDB" id="8059989at2759"/>
<keyword evidence="3" id="KW-1185">Reference proteome</keyword>
<dbReference type="PROSITE" id="PS50010">
    <property type="entry name" value="DH_2"/>
    <property type="match status" value="1"/>
</dbReference>
<accession>A0A4P9ZFU8</accession>
<gene>
    <name evidence="2" type="ORF">METBISCDRAFT_22874</name>
</gene>
<proteinExistence type="predicted"/>
<dbReference type="Proteomes" id="UP000268321">
    <property type="component" value="Unassembled WGS sequence"/>
</dbReference>
<dbReference type="InterPro" id="IPR000219">
    <property type="entry name" value="DH_dom"/>
</dbReference>
<dbReference type="EMBL" id="ML004450">
    <property type="protein sequence ID" value="RKP30870.1"/>
    <property type="molecule type" value="Genomic_DNA"/>
</dbReference>
<dbReference type="GO" id="GO:0005085">
    <property type="term" value="F:guanyl-nucleotide exchange factor activity"/>
    <property type="evidence" value="ECO:0007669"/>
    <property type="project" value="InterPro"/>
</dbReference>
<sequence length="476" mass="54304">MIHTGSTSVHEITASSGEKISLIACHSPWDLSCAETKPNGAGDRKRSSAAQFTKEELEEGCFLGISKSPILGSPEAFLSFSPPEGSAKERSIRLNHALRELVQSEEIFCKNLYLLDKYYIEPLLLRCTALTLECTPLLNSKTIITGVWAHHWKFFKSISRNPTVKNCASLIEALLGSSCYAQHEINARLLLGLIERQISPFNSGFVREIQRFLEQNQPKDRNMDLSILLLLQKPLARVGKYKIFLHVFKKLSADIKDFDKVTENINKKLLDIEAEIGKNRMREEELENVEALSNARAHGLDLKFYGLILKKFKSPLIRIKAAQNVIWESRVCRITLFERHLLAFDHSTRSLVFILPYRSCELGKQENQNSEDGIVVIAFGSIQWSFDIEVSLRTETERKSLYETIQKSYIIDHENTIWCNNAVFLVAAISLALERHLGSTIMKNSAKASFMYPKTRRVRERLLQVFDISAIWKRNV</sequence>
<name>A0A4P9ZFU8_9ASCO</name>
<dbReference type="InterPro" id="IPR035899">
    <property type="entry name" value="DBL_dom_sf"/>
</dbReference>
<evidence type="ECO:0000313" key="2">
    <source>
        <dbReference type="EMBL" id="RKP30870.1"/>
    </source>
</evidence>
<organism evidence="2 3">
    <name type="scientific">Metschnikowia bicuspidata</name>
    <dbReference type="NCBI Taxonomy" id="27322"/>
    <lineage>
        <taxon>Eukaryota</taxon>
        <taxon>Fungi</taxon>
        <taxon>Dikarya</taxon>
        <taxon>Ascomycota</taxon>
        <taxon>Saccharomycotina</taxon>
        <taxon>Pichiomycetes</taxon>
        <taxon>Metschnikowiaceae</taxon>
        <taxon>Metschnikowia</taxon>
    </lineage>
</organism>
<evidence type="ECO:0000259" key="1">
    <source>
        <dbReference type="PROSITE" id="PS50010"/>
    </source>
</evidence>
<evidence type="ECO:0000313" key="3">
    <source>
        <dbReference type="Proteomes" id="UP000268321"/>
    </source>
</evidence>
<dbReference type="Pfam" id="PF00621">
    <property type="entry name" value="RhoGEF"/>
    <property type="match status" value="1"/>
</dbReference>
<feature type="domain" description="DH" evidence="1">
    <location>
        <begin position="93"/>
        <end position="275"/>
    </location>
</feature>
<reference evidence="3" key="1">
    <citation type="journal article" date="2018" name="Nat. Microbiol.">
        <title>Leveraging single-cell genomics to expand the fungal tree of life.</title>
        <authorList>
            <person name="Ahrendt S.R."/>
            <person name="Quandt C.A."/>
            <person name="Ciobanu D."/>
            <person name="Clum A."/>
            <person name="Salamov A."/>
            <person name="Andreopoulos B."/>
            <person name="Cheng J.F."/>
            <person name="Woyke T."/>
            <person name="Pelin A."/>
            <person name="Henrissat B."/>
            <person name="Reynolds N.K."/>
            <person name="Benny G.L."/>
            <person name="Smith M.E."/>
            <person name="James T.Y."/>
            <person name="Grigoriev I.V."/>
        </authorList>
    </citation>
    <scope>NUCLEOTIDE SEQUENCE [LARGE SCALE GENOMIC DNA]</scope>
    <source>
        <strain evidence="3">Baker2002</strain>
    </source>
</reference>